<accession>A0A7W4UN68</accession>
<dbReference type="Proteomes" id="UP000545286">
    <property type="component" value="Unassembled WGS sequence"/>
</dbReference>
<keyword evidence="1" id="KW-0378">Hydrolase</keyword>
<dbReference type="AlphaFoldDB" id="A0A7W4UN68"/>
<dbReference type="InterPro" id="IPR010430">
    <property type="entry name" value="DUF1028"/>
</dbReference>
<dbReference type="PANTHER" id="PTHR39328">
    <property type="entry name" value="BLL2871 PROTEIN"/>
    <property type="match status" value="1"/>
</dbReference>
<dbReference type="Pfam" id="PF06267">
    <property type="entry name" value="DUF1028"/>
    <property type="match status" value="1"/>
</dbReference>
<reference evidence="1 2" key="1">
    <citation type="submission" date="2020-08" db="EMBL/GenBank/DDBJ databases">
        <title>Sequencing the genomes of 1000 actinobacteria strains.</title>
        <authorList>
            <person name="Klenk H.-P."/>
        </authorList>
    </citation>
    <scope>NUCLEOTIDE SEQUENCE [LARGE SCALE GENOMIC DNA]</scope>
    <source>
        <strain evidence="1 2">DSM 20419</strain>
    </source>
</reference>
<dbReference type="SUPFAM" id="SSF56235">
    <property type="entry name" value="N-terminal nucleophile aminohydrolases (Ntn hydrolases)"/>
    <property type="match status" value="1"/>
</dbReference>
<gene>
    <name evidence="1" type="ORF">FHX72_001683</name>
</gene>
<comment type="caution">
    <text evidence="1">The sequence shown here is derived from an EMBL/GenBank/DDBJ whole genome shotgun (WGS) entry which is preliminary data.</text>
</comment>
<keyword evidence="2" id="KW-1185">Reference proteome</keyword>
<dbReference type="EMBL" id="JACHWJ010000002">
    <property type="protein sequence ID" value="MBB2957546.1"/>
    <property type="molecule type" value="Genomic_DNA"/>
</dbReference>
<name>A0A7W4UN68_9MICO</name>
<dbReference type="PANTHER" id="PTHR39328:SF1">
    <property type="entry name" value="BLL2871 PROTEIN"/>
    <property type="match status" value="1"/>
</dbReference>
<sequence>MTLSLTARSSDGALGIIISSSSPAVASRCVHLRAGVGASASQNVTNPALGGAVLDALESGATADAALEAALAGDEFPDFRQLTAVDALGSVAVRSGARALGVHGEHVGDSCVAAGNLLAGDGVLAAMVAGFESADGPFEERLMAGLRAAADAGGEAGELRSAGLAVVEGASWRVTDLRVDDHDDPVGELERLVRLWLPQKDAYLSRALRPDEAPSYGVPGDEADE</sequence>
<evidence type="ECO:0000313" key="1">
    <source>
        <dbReference type="EMBL" id="MBB2957546.1"/>
    </source>
</evidence>
<dbReference type="RefSeq" id="WP_183624300.1">
    <property type="nucleotide sequence ID" value="NZ_JACHWJ010000002.1"/>
</dbReference>
<dbReference type="InterPro" id="IPR029055">
    <property type="entry name" value="Ntn_hydrolases_N"/>
</dbReference>
<proteinExistence type="predicted"/>
<dbReference type="GO" id="GO:0016787">
    <property type="term" value="F:hydrolase activity"/>
    <property type="evidence" value="ECO:0007669"/>
    <property type="project" value="UniProtKB-KW"/>
</dbReference>
<dbReference type="Gene3D" id="3.60.20.10">
    <property type="entry name" value="Glutamine Phosphoribosylpyrophosphate, subunit 1, domain 1"/>
    <property type="match status" value="1"/>
</dbReference>
<protein>
    <submittedName>
        <fullName evidence="1">Putative Ntn-hydrolase superfamily protein</fullName>
    </submittedName>
</protein>
<evidence type="ECO:0000313" key="2">
    <source>
        <dbReference type="Proteomes" id="UP000545286"/>
    </source>
</evidence>
<organism evidence="1 2">
    <name type="scientific">Pseudoclavibacter helvolus</name>
    <dbReference type="NCBI Taxonomy" id="255205"/>
    <lineage>
        <taxon>Bacteria</taxon>
        <taxon>Bacillati</taxon>
        <taxon>Actinomycetota</taxon>
        <taxon>Actinomycetes</taxon>
        <taxon>Micrococcales</taxon>
        <taxon>Microbacteriaceae</taxon>
        <taxon>Pseudoclavibacter</taxon>
    </lineage>
</organism>